<dbReference type="Pfam" id="PF07491">
    <property type="entry name" value="PPI_Ypi1"/>
    <property type="match status" value="1"/>
</dbReference>
<name>B3MKI7_DROAN</name>
<evidence type="ECO:0000313" key="4">
    <source>
        <dbReference type="EMBL" id="EDV31540.1"/>
    </source>
</evidence>
<dbReference type="eggNOG" id="KOG4102">
    <property type="taxonomic scope" value="Eukaryota"/>
</dbReference>
<dbReference type="GO" id="GO:0004865">
    <property type="term" value="F:protein serine/threonine phosphatase inhibitor activity"/>
    <property type="evidence" value="ECO:0007669"/>
    <property type="project" value="InterPro"/>
</dbReference>
<dbReference type="STRING" id="7217.B3MKI7"/>
<dbReference type="OMA" id="MKSKCCC"/>
<gene>
    <name evidence="4" type="primary">Dana\GF14499</name>
    <name evidence="4" type="synonym">dana_GLEANR_15261</name>
    <name evidence="4" type="ORF">GF14499</name>
</gene>
<dbReference type="PANTHER" id="PTHR20835">
    <property type="entry name" value="E3 UBIQUITIN-PROTEIN LIGASE PPP1R11-RELATED"/>
    <property type="match status" value="1"/>
</dbReference>
<dbReference type="GO" id="GO:0005634">
    <property type="term" value="C:nucleus"/>
    <property type="evidence" value="ECO:0007669"/>
    <property type="project" value="TreeGrafter"/>
</dbReference>
<feature type="compositionally biased region" description="Polar residues" evidence="3">
    <location>
        <begin position="1"/>
        <end position="17"/>
    </location>
</feature>
<feature type="region of interest" description="Disordered" evidence="3">
    <location>
        <begin position="79"/>
        <end position="163"/>
    </location>
</feature>
<dbReference type="Proteomes" id="UP000007801">
    <property type="component" value="Unassembled WGS sequence"/>
</dbReference>
<dbReference type="GeneID" id="6497323"/>
<accession>B3MKI7</accession>
<protein>
    <recommendedName>
        <fullName evidence="1">E3 ubiquitin-protein ligase PPP1R11</fullName>
    </recommendedName>
    <alternativeName>
        <fullName evidence="2">Protein phosphatase 1 regulatory subunit 11</fullName>
    </alternativeName>
</protein>
<dbReference type="InterPro" id="IPR011107">
    <property type="entry name" value="PPI_Ypi1"/>
</dbReference>
<dbReference type="PANTHER" id="PTHR20835:SF0">
    <property type="entry name" value="E3 UBIQUITIN-PROTEIN LIGASE PPP1R11"/>
    <property type="match status" value="1"/>
</dbReference>
<dbReference type="FunCoup" id="B3MKI7">
    <property type="interactions" value="315"/>
</dbReference>
<evidence type="ECO:0000256" key="3">
    <source>
        <dbReference type="SAM" id="MobiDB-lite"/>
    </source>
</evidence>
<dbReference type="EMBL" id="CH902620">
    <property type="protein sequence ID" value="EDV31540.1"/>
    <property type="molecule type" value="Genomic_DNA"/>
</dbReference>
<dbReference type="KEGG" id="dan:6497323"/>
<keyword evidence="5" id="KW-1185">Reference proteome</keyword>
<proteinExistence type="predicted"/>
<dbReference type="GO" id="GO:0008157">
    <property type="term" value="F:protein phosphatase 1 binding"/>
    <property type="evidence" value="ECO:0007669"/>
    <property type="project" value="TreeGrafter"/>
</dbReference>
<feature type="compositionally biased region" description="Low complexity" evidence="3">
    <location>
        <begin position="125"/>
        <end position="134"/>
    </location>
</feature>
<feature type="compositionally biased region" description="Polar residues" evidence="3">
    <location>
        <begin position="150"/>
        <end position="163"/>
    </location>
</feature>
<dbReference type="InParanoid" id="B3MKI7"/>
<dbReference type="OrthoDB" id="307488at2759"/>
<evidence type="ECO:0000256" key="1">
    <source>
        <dbReference type="ARBA" id="ARBA00021994"/>
    </source>
</evidence>
<evidence type="ECO:0000256" key="2">
    <source>
        <dbReference type="ARBA" id="ARBA00031039"/>
    </source>
</evidence>
<sequence>MAQKPCSESTNGSTTQIVDEADASAPVDGTSTTPTLQLRLEHPRDERRVVFHDGVIDNEHLNRKKSKCCCIYKKPLAFGESSSEDDEDCEHCFGHPEKRKKNTKHNHSHDHGDGSTPHGILPDVPSTSTQAAETSPPPAEPVSTPPKSQPPNQGNDLEQAGNL</sequence>
<feature type="region of interest" description="Disordered" evidence="3">
    <location>
        <begin position="1"/>
        <end position="44"/>
    </location>
</feature>
<organism evidence="4 5">
    <name type="scientific">Drosophila ananassae</name>
    <name type="common">Fruit fly</name>
    <dbReference type="NCBI Taxonomy" id="7217"/>
    <lineage>
        <taxon>Eukaryota</taxon>
        <taxon>Metazoa</taxon>
        <taxon>Ecdysozoa</taxon>
        <taxon>Arthropoda</taxon>
        <taxon>Hexapoda</taxon>
        <taxon>Insecta</taxon>
        <taxon>Pterygota</taxon>
        <taxon>Neoptera</taxon>
        <taxon>Endopterygota</taxon>
        <taxon>Diptera</taxon>
        <taxon>Brachycera</taxon>
        <taxon>Muscomorpha</taxon>
        <taxon>Ephydroidea</taxon>
        <taxon>Drosophilidae</taxon>
        <taxon>Drosophila</taxon>
        <taxon>Sophophora</taxon>
    </lineage>
</organism>
<dbReference type="AlphaFoldDB" id="B3MKI7"/>
<reference evidence="4 5" key="1">
    <citation type="journal article" date="2007" name="Nature">
        <title>Evolution of genes and genomes on the Drosophila phylogeny.</title>
        <authorList>
            <consortium name="Drosophila 12 Genomes Consortium"/>
            <person name="Clark A.G."/>
            <person name="Eisen M.B."/>
            <person name="Smith D.R."/>
            <person name="Bergman C.M."/>
            <person name="Oliver B."/>
            <person name="Markow T.A."/>
            <person name="Kaufman T.C."/>
            <person name="Kellis M."/>
            <person name="Gelbart W."/>
            <person name="Iyer V.N."/>
            <person name="Pollard D.A."/>
            <person name="Sackton T.B."/>
            <person name="Larracuente A.M."/>
            <person name="Singh N.D."/>
            <person name="Abad J.P."/>
            <person name="Abt D.N."/>
            <person name="Adryan B."/>
            <person name="Aguade M."/>
            <person name="Akashi H."/>
            <person name="Anderson W.W."/>
            <person name="Aquadro C.F."/>
            <person name="Ardell D.H."/>
            <person name="Arguello R."/>
            <person name="Artieri C.G."/>
            <person name="Barbash D.A."/>
            <person name="Barker D."/>
            <person name="Barsanti P."/>
            <person name="Batterham P."/>
            <person name="Batzoglou S."/>
            <person name="Begun D."/>
            <person name="Bhutkar A."/>
            <person name="Blanco E."/>
            <person name="Bosak S.A."/>
            <person name="Bradley R.K."/>
            <person name="Brand A.D."/>
            <person name="Brent M.R."/>
            <person name="Brooks A.N."/>
            <person name="Brown R.H."/>
            <person name="Butlin R.K."/>
            <person name="Caggese C."/>
            <person name="Calvi B.R."/>
            <person name="Bernardo de Carvalho A."/>
            <person name="Caspi A."/>
            <person name="Castrezana S."/>
            <person name="Celniker S.E."/>
            <person name="Chang J.L."/>
            <person name="Chapple C."/>
            <person name="Chatterji S."/>
            <person name="Chinwalla A."/>
            <person name="Civetta A."/>
            <person name="Clifton S.W."/>
            <person name="Comeron J.M."/>
            <person name="Costello J.C."/>
            <person name="Coyne J.A."/>
            <person name="Daub J."/>
            <person name="David R.G."/>
            <person name="Delcher A.L."/>
            <person name="Delehaunty K."/>
            <person name="Do C.B."/>
            <person name="Ebling H."/>
            <person name="Edwards K."/>
            <person name="Eickbush T."/>
            <person name="Evans J.D."/>
            <person name="Filipski A."/>
            <person name="Findeiss S."/>
            <person name="Freyhult E."/>
            <person name="Fulton L."/>
            <person name="Fulton R."/>
            <person name="Garcia A.C."/>
            <person name="Gardiner A."/>
            <person name="Garfield D.A."/>
            <person name="Garvin B.E."/>
            <person name="Gibson G."/>
            <person name="Gilbert D."/>
            <person name="Gnerre S."/>
            <person name="Godfrey J."/>
            <person name="Good R."/>
            <person name="Gotea V."/>
            <person name="Gravely B."/>
            <person name="Greenberg A.J."/>
            <person name="Griffiths-Jones S."/>
            <person name="Gross S."/>
            <person name="Guigo R."/>
            <person name="Gustafson E.A."/>
            <person name="Haerty W."/>
            <person name="Hahn M.W."/>
            <person name="Halligan D.L."/>
            <person name="Halpern A.L."/>
            <person name="Halter G.M."/>
            <person name="Han M.V."/>
            <person name="Heger A."/>
            <person name="Hillier L."/>
            <person name="Hinrichs A.S."/>
            <person name="Holmes I."/>
            <person name="Hoskins R.A."/>
            <person name="Hubisz M.J."/>
            <person name="Hultmark D."/>
            <person name="Huntley M.A."/>
            <person name="Jaffe D.B."/>
            <person name="Jagadeeshan S."/>
            <person name="Jeck W.R."/>
            <person name="Johnson J."/>
            <person name="Jones C.D."/>
            <person name="Jordan W.C."/>
            <person name="Karpen G.H."/>
            <person name="Kataoka E."/>
            <person name="Keightley P.D."/>
            <person name="Kheradpour P."/>
            <person name="Kirkness E.F."/>
            <person name="Koerich L.B."/>
            <person name="Kristiansen K."/>
            <person name="Kudrna D."/>
            <person name="Kulathinal R.J."/>
            <person name="Kumar S."/>
            <person name="Kwok R."/>
            <person name="Lander E."/>
            <person name="Langley C.H."/>
            <person name="Lapoint R."/>
            <person name="Lazzaro B.P."/>
            <person name="Lee S.J."/>
            <person name="Levesque L."/>
            <person name="Li R."/>
            <person name="Lin C.F."/>
            <person name="Lin M.F."/>
            <person name="Lindblad-Toh K."/>
            <person name="Llopart A."/>
            <person name="Long M."/>
            <person name="Low L."/>
            <person name="Lozovsky E."/>
            <person name="Lu J."/>
            <person name="Luo M."/>
            <person name="Machado C.A."/>
            <person name="Makalowski W."/>
            <person name="Marzo M."/>
            <person name="Matsuda M."/>
            <person name="Matzkin L."/>
            <person name="McAllister B."/>
            <person name="McBride C.S."/>
            <person name="McKernan B."/>
            <person name="McKernan K."/>
            <person name="Mendez-Lago M."/>
            <person name="Minx P."/>
            <person name="Mollenhauer M.U."/>
            <person name="Montooth K."/>
            <person name="Mount S.M."/>
            <person name="Mu X."/>
            <person name="Myers E."/>
            <person name="Negre B."/>
            <person name="Newfeld S."/>
            <person name="Nielsen R."/>
            <person name="Noor M.A."/>
            <person name="O'Grady P."/>
            <person name="Pachter L."/>
            <person name="Papaceit M."/>
            <person name="Parisi M.J."/>
            <person name="Parisi M."/>
            <person name="Parts L."/>
            <person name="Pedersen J.S."/>
            <person name="Pesole G."/>
            <person name="Phillippy A.M."/>
            <person name="Ponting C.P."/>
            <person name="Pop M."/>
            <person name="Porcelli D."/>
            <person name="Powell J.R."/>
            <person name="Prohaska S."/>
            <person name="Pruitt K."/>
            <person name="Puig M."/>
            <person name="Quesneville H."/>
            <person name="Ram K.R."/>
            <person name="Rand D."/>
            <person name="Rasmussen M.D."/>
            <person name="Reed L.K."/>
            <person name="Reenan R."/>
            <person name="Reily A."/>
            <person name="Remington K.A."/>
            <person name="Rieger T.T."/>
            <person name="Ritchie M.G."/>
            <person name="Robin C."/>
            <person name="Rogers Y.H."/>
            <person name="Rohde C."/>
            <person name="Rozas J."/>
            <person name="Rubenfield M.J."/>
            <person name="Ruiz A."/>
            <person name="Russo S."/>
            <person name="Salzberg S.L."/>
            <person name="Sanchez-Gracia A."/>
            <person name="Saranga D.J."/>
            <person name="Sato H."/>
            <person name="Schaeffer S.W."/>
            <person name="Schatz M.C."/>
            <person name="Schlenke T."/>
            <person name="Schwartz R."/>
            <person name="Segarra C."/>
            <person name="Singh R.S."/>
            <person name="Sirot L."/>
            <person name="Sirota M."/>
            <person name="Sisneros N.B."/>
            <person name="Smith C.D."/>
            <person name="Smith T.F."/>
            <person name="Spieth J."/>
            <person name="Stage D.E."/>
            <person name="Stark A."/>
            <person name="Stephan W."/>
            <person name="Strausberg R.L."/>
            <person name="Strempel S."/>
            <person name="Sturgill D."/>
            <person name="Sutton G."/>
            <person name="Sutton G.G."/>
            <person name="Tao W."/>
            <person name="Teichmann S."/>
            <person name="Tobari Y.N."/>
            <person name="Tomimura Y."/>
            <person name="Tsolas J.M."/>
            <person name="Valente V.L."/>
            <person name="Venter E."/>
            <person name="Venter J.C."/>
            <person name="Vicario S."/>
            <person name="Vieira F.G."/>
            <person name="Vilella A.J."/>
            <person name="Villasante A."/>
            <person name="Walenz B."/>
            <person name="Wang J."/>
            <person name="Wasserman M."/>
            <person name="Watts T."/>
            <person name="Wilson D."/>
            <person name="Wilson R.K."/>
            <person name="Wing R.A."/>
            <person name="Wolfner M.F."/>
            <person name="Wong A."/>
            <person name="Wong G.K."/>
            <person name="Wu C.I."/>
            <person name="Wu G."/>
            <person name="Yamamoto D."/>
            <person name="Yang H.P."/>
            <person name="Yang S.P."/>
            <person name="Yorke J.A."/>
            <person name="Yoshida K."/>
            <person name="Zdobnov E."/>
            <person name="Zhang P."/>
            <person name="Zhang Y."/>
            <person name="Zimin A.V."/>
            <person name="Baldwin J."/>
            <person name="Abdouelleil A."/>
            <person name="Abdulkadir J."/>
            <person name="Abebe A."/>
            <person name="Abera B."/>
            <person name="Abreu J."/>
            <person name="Acer S.C."/>
            <person name="Aftuck L."/>
            <person name="Alexander A."/>
            <person name="An P."/>
            <person name="Anderson E."/>
            <person name="Anderson S."/>
            <person name="Arachi H."/>
            <person name="Azer M."/>
            <person name="Bachantsang P."/>
            <person name="Barry A."/>
            <person name="Bayul T."/>
            <person name="Berlin A."/>
            <person name="Bessette D."/>
            <person name="Bloom T."/>
            <person name="Blye J."/>
            <person name="Boguslavskiy L."/>
            <person name="Bonnet C."/>
            <person name="Boukhgalter B."/>
            <person name="Bourzgui I."/>
            <person name="Brown A."/>
            <person name="Cahill P."/>
            <person name="Channer S."/>
            <person name="Cheshatsang Y."/>
            <person name="Chuda L."/>
            <person name="Citroen M."/>
            <person name="Collymore A."/>
            <person name="Cooke P."/>
            <person name="Costello M."/>
            <person name="D'Aco K."/>
            <person name="Daza R."/>
            <person name="De Haan G."/>
            <person name="DeGray S."/>
            <person name="DeMaso C."/>
            <person name="Dhargay N."/>
            <person name="Dooley K."/>
            <person name="Dooley E."/>
            <person name="Doricent M."/>
            <person name="Dorje P."/>
            <person name="Dorjee K."/>
            <person name="Dupes A."/>
            <person name="Elong R."/>
            <person name="Falk J."/>
            <person name="Farina A."/>
            <person name="Faro S."/>
            <person name="Ferguson D."/>
            <person name="Fisher S."/>
            <person name="Foley C.D."/>
            <person name="Franke A."/>
            <person name="Friedrich D."/>
            <person name="Gadbois L."/>
            <person name="Gearin G."/>
            <person name="Gearin C.R."/>
            <person name="Giannoukos G."/>
            <person name="Goode T."/>
            <person name="Graham J."/>
            <person name="Grandbois E."/>
            <person name="Grewal S."/>
            <person name="Gyaltsen K."/>
            <person name="Hafez N."/>
            <person name="Hagos B."/>
            <person name="Hall J."/>
            <person name="Henson C."/>
            <person name="Hollinger A."/>
            <person name="Honan T."/>
            <person name="Huard M.D."/>
            <person name="Hughes L."/>
            <person name="Hurhula B."/>
            <person name="Husby M.E."/>
            <person name="Kamat A."/>
            <person name="Kanga B."/>
            <person name="Kashin S."/>
            <person name="Khazanovich D."/>
            <person name="Kisner P."/>
            <person name="Lance K."/>
            <person name="Lara M."/>
            <person name="Lee W."/>
            <person name="Lennon N."/>
            <person name="Letendre F."/>
            <person name="LeVine R."/>
            <person name="Lipovsky A."/>
            <person name="Liu X."/>
            <person name="Liu J."/>
            <person name="Liu S."/>
            <person name="Lokyitsang T."/>
            <person name="Lokyitsang Y."/>
            <person name="Lubonja R."/>
            <person name="Lui A."/>
            <person name="MacDonald P."/>
            <person name="Magnisalis V."/>
            <person name="Maru K."/>
            <person name="Matthews C."/>
            <person name="McCusker W."/>
            <person name="McDonough S."/>
            <person name="Mehta T."/>
            <person name="Meldrim J."/>
            <person name="Meneus L."/>
            <person name="Mihai O."/>
            <person name="Mihalev A."/>
            <person name="Mihova T."/>
            <person name="Mittelman R."/>
            <person name="Mlenga V."/>
            <person name="Montmayeur A."/>
            <person name="Mulrain L."/>
            <person name="Navidi A."/>
            <person name="Naylor J."/>
            <person name="Negash T."/>
            <person name="Nguyen T."/>
            <person name="Nguyen N."/>
            <person name="Nicol R."/>
            <person name="Norbu C."/>
            <person name="Norbu N."/>
            <person name="Novod N."/>
            <person name="O'Neill B."/>
            <person name="Osman S."/>
            <person name="Markiewicz E."/>
            <person name="Oyono O.L."/>
            <person name="Patti C."/>
            <person name="Phunkhang P."/>
            <person name="Pierre F."/>
            <person name="Priest M."/>
            <person name="Raghuraman S."/>
            <person name="Rege F."/>
            <person name="Reyes R."/>
            <person name="Rise C."/>
            <person name="Rogov P."/>
            <person name="Ross K."/>
            <person name="Ryan E."/>
            <person name="Settipalli S."/>
            <person name="Shea T."/>
            <person name="Sherpa N."/>
            <person name="Shi L."/>
            <person name="Shih D."/>
            <person name="Sparrow T."/>
            <person name="Spaulding J."/>
            <person name="Stalker J."/>
            <person name="Stange-Thomann N."/>
            <person name="Stavropoulos S."/>
            <person name="Stone C."/>
            <person name="Strader C."/>
            <person name="Tesfaye S."/>
            <person name="Thomson T."/>
            <person name="Thoulutsang Y."/>
            <person name="Thoulutsang D."/>
            <person name="Topham K."/>
            <person name="Topping I."/>
            <person name="Tsamla T."/>
            <person name="Vassiliev H."/>
            <person name="Vo A."/>
            <person name="Wangchuk T."/>
            <person name="Wangdi T."/>
            <person name="Weiand M."/>
            <person name="Wilkinson J."/>
            <person name="Wilson A."/>
            <person name="Yadav S."/>
            <person name="Young G."/>
            <person name="Yu Q."/>
            <person name="Zembek L."/>
            <person name="Zhong D."/>
            <person name="Zimmer A."/>
            <person name="Zwirko Z."/>
            <person name="Jaffe D.B."/>
            <person name="Alvarez P."/>
            <person name="Brockman W."/>
            <person name="Butler J."/>
            <person name="Chin C."/>
            <person name="Gnerre S."/>
            <person name="Grabherr M."/>
            <person name="Kleber M."/>
            <person name="Mauceli E."/>
            <person name="MacCallum I."/>
        </authorList>
    </citation>
    <scope>NUCLEOTIDE SEQUENCE [LARGE SCALE GENOMIC DNA]</scope>
    <source>
        <strain evidence="5">Tucson 14024-0371.13</strain>
    </source>
</reference>
<dbReference type="HOGENOM" id="CLU_098333_1_0_1"/>
<feature type="compositionally biased region" description="Basic residues" evidence="3">
    <location>
        <begin position="97"/>
        <end position="108"/>
    </location>
</feature>
<feature type="compositionally biased region" description="Pro residues" evidence="3">
    <location>
        <begin position="135"/>
        <end position="149"/>
    </location>
</feature>
<evidence type="ECO:0000313" key="5">
    <source>
        <dbReference type="Proteomes" id="UP000007801"/>
    </source>
</evidence>
<dbReference type="PhylomeDB" id="B3MKI7"/>